<name>A0ABX3ILA1_9BACT</name>
<sequence length="212" mass="23570">MKEEILRAVRFIVENGLVKGTWGNVSIRDKDYVYITPSGIPYDKLKEEMISVVDFNGRLIDGLKPSSELPTHLEIYKNRKDVNAIVHTHPVFSTTVSVVSSEIPPLIEDAVMILGPEIKVSEYALPGSIELAKNVVDALSDNNAVILKNHGLITVGFDIDEALTASLVCEKTAEIYLYTLNIGNFSTISYEDAVILRNKYLNGYRQIKKDIG</sequence>
<feature type="domain" description="Class II aldolase/adducin N-terminal" evidence="3">
    <location>
        <begin position="3"/>
        <end position="177"/>
    </location>
</feature>
<dbReference type="InterPro" id="IPR050197">
    <property type="entry name" value="Aldolase_class_II_sugar_metab"/>
</dbReference>
<dbReference type="EMBL" id="LBFC01000003">
    <property type="protein sequence ID" value="ONN27954.1"/>
    <property type="molecule type" value="Genomic_DNA"/>
</dbReference>
<dbReference type="Proteomes" id="UP000242616">
    <property type="component" value="Unassembled WGS sequence"/>
</dbReference>
<dbReference type="PANTHER" id="PTHR22789:SF0">
    <property type="entry name" value="3-OXO-TETRONATE 4-PHOSPHATE DECARBOXYLASE-RELATED"/>
    <property type="match status" value="1"/>
</dbReference>
<dbReference type="SUPFAM" id="SSF53639">
    <property type="entry name" value="AraD/HMP-PK domain-like"/>
    <property type="match status" value="1"/>
</dbReference>
<dbReference type="InterPro" id="IPR001303">
    <property type="entry name" value="Aldolase_II/adducin_N"/>
</dbReference>
<evidence type="ECO:0000256" key="2">
    <source>
        <dbReference type="ARBA" id="ARBA00023239"/>
    </source>
</evidence>
<keyword evidence="2" id="KW-0456">Lyase</keyword>
<comment type="caution">
    <text evidence="4">The sequence shown here is derived from an EMBL/GenBank/DDBJ whole genome shotgun (WGS) entry which is preliminary data.</text>
</comment>
<dbReference type="Gene3D" id="3.40.225.10">
    <property type="entry name" value="Class II aldolase/adducin N-terminal domain"/>
    <property type="match status" value="1"/>
</dbReference>
<proteinExistence type="predicted"/>
<dbReference type="PANTHER" id="PTHR22789">
    <property type="entry name" value="FUCULOSE PHOSPHATE ALDOLASE"/>
    <property type="match status" value="1"/>
</dbReference>
<dbReference type="InterPro" id="IPR036409">
    <property type="entry name" value="Aldolase_II/adducin_N_sf"/>
</dbReference>
<evidence type="ECO:0000313" key="4">
    <source>
        <dbReference type="EMBL" id="ONN27954.1"/>
    </source>
</evidence>
<evidence type="ECO:0000256" key="1">
    <source>
        <dbReference type="ARBA" id="ARBA00022723"/>
    </source>
</evidence>
<keyword evidence="1" id="KW-0479">Metal-binding</keyword>
<dbReference type="Pfam" id="PF00596">
    <property type="entry name" value="Aldolase_II"/>
    <property type="match status" value="1"/>
</dbReference>
<evidence type="ECO:0000259" key="3">
    <source>
        <dbReference type="SMART" id="SM01007"/>
    </source>
</evidence>
<keyword evidence="5" id="KW-1185">Reference proteome</keyword>
<dbReference type="RefSeq" id="WP_075665195.1">
    <property type="nucleotide sequence ID" value="NZ_LBFC01000003.1"/>
</dbReference>
<gene>
    <name evidence="4" type="ORF">XJ44_00840</name>
</gene>
<dbReference type="SMART" id="SM01007">
    <property type="entry name" value="Aldolase_II"/>
    <property type="match status" value="1"/>
</dbReference>
<evidence type="ECO:0000313" key="5">
    <source>
        <dbReference type="Proteomes" id="UP000242616"/>
    </source>
</evidence>
<protein>
    <submittedName>
        <fullName evidence="4">Aldolase</fullName>
    </submittedName>
</protein>
<accession>A0ABX3ILA1</accession>
<organism evidence="4 5">
    <name type="scientific">Thermosipho affectus</name>
    <dbReference type="NCBI Taxonomy" id="660294"/>
    <lineage>
        <taxon>Bacteria</taxon>
        <taxon>Thermotogati</taxon>
        <taxon>Thermotogota</taxon>
        <taxon>Thermotogae</taxon>
        <taxon>Thermotogales</taxon>
        <taxon>Fervidobacteriaceae</taxon>
        <taxon>Thermosipho</taxon>
    </lineage>
</organism>
<reference evidence="4 5" key="1">
    <citation type="submission" date="2015-06" db="EMBL/GenBank/DDBJ databases">
        <title>Genome sequencing of Thermotogales isolates from hydrothermal vents.</title>
        <authorList>
            <person name="Haverkamp T.H."/>
            <person name="Kublanov I.V."/>
            <person name="Nesbo C.L."/>
        </authorList>
    </citation>
    <scope>NUCLEOTIDE SEQUENCE [LARGE SCALE GENOMIC DNA]</scope>
    <source>
        <strain evidence="5">ik275mar</strain>
    </source>
</reference>